<keyword evidence="1" id="KW-1133">Transmembrane helix</keyword>
<evidence type="ECO:0000256" key="1">
    <source>
        <dbReference type="SAM" id="Phobius"/>
    </source>
</evidence>
<keyword evidence="1" id="KW-0812">Transmembrane</keyword>
<feature type="transmembrane region" description="Helical" evidence="1">
    <location>
        <begin position="148"/>
        <end position="167"/>
    </location>
</feature>
<sequence length="173" mass="19719">MQDYLLIKSEKLIKQQKKPQEQIAKLQLMLNIYYNLHHPKIKAYQKEEAAQAAIQLDHFLSMSKKHNICNICGSTASTYKVQRAGCTCISLSFIGNLLTNALNKNEPGINSLLQVRRKLINSEQLFNAQSQTNHTSVRSHEKIQKDDYINCCVLGAAIGNMLSIIYFNHKLKK</sequence>
<keyword evidence="3" id="KW-1185">Reference proteome</keyword>
<keyword evidence="1" id="KW-0472">Membrane</keyword>
<accession>A0A8S1YN28</accession>
<dbReference type="Proteomes" id="UP000683925">
    <property type="component" value="Unassembled WGS sequence"/>
</dbReference>
<reference evidence="2" key="1">
    <citation type="submission" date="2021-01" db="EMBL/GenBank/DDBJ databases">
        <authorList>
            <consortium name="Genoscope - CEA"/>
            <person name="William W."/>
        </authorList>
    </citation>
    <scope>NUCLEOTIDE SEQUENCE</scope>
</reference>
<dbReference type="EMBL" id="CAJJDP010000232">
    <property type="protein sequence ID" value="CAD8215330.1"/>
    <property type="molecule type" value="Genomic_DNA"/>
</dbReference>
<comment type="caution">
    <text evidence="2">The sequence shown here is derived from an EMBL/GenBank/DDBJ whole genome shotgun (WGS) entry which is preliminary data.</text>
</comment>
<dbReference type="AlphaFoldDB" id="A0A8S1YN28"/>
<protein>
    <submittedName>
        <fullName evidence="2">Uncharacterized protein</fullName>
    </submittedName>
</protein>
<gene>
    <name evidence="2" type="ORF">POCTA_138.1.T2280006</name>
</gene>
<name>A0A8S1YN28_PAROT</name>
<evidence type="ECO:0000313" key="2">
    <source>
        <dbReference type="EMBL" id="CAD8215330.1"/>
    </source>
</evidence>
<proteinExistence type="predicted"/>
<evidence type="ECO:0000313" key="3">
    <source>
        <dbReference type="Proteomes" id="UP000683925"/>
    </source>
</evidence>
<organism evidence="2 3">
    <name type="scientific">Paramecium octaurelia</name>
    <dbReference type="NCBI Taxonomy" id="43137"/>
    <lineage>
        <taxon>Eukaryota</taxon>
        <taxon>Sar</taxon>
        <taxon>Alveolata</taxon>
        <taxon>Ciliophora</taxon>
        <taxon>Intramacronucleata</taxon>
        <taxon>Oligohymenophorea</taxon>
        <taxon>Peniculida</taxon>
        <taxon>Parameciidae</taxon>
        <taxon>Paramecium</taxon>
    </lineage>
</organism>